<organism evidence="1 2">
    <name type="scientific">Araneus ventricosus</name>
    <name type="common">Orbweaver spider</name>
    <name type="synonym">Epeira ventricosa</name>
    <dbReference type="NCBI Taxonomy" id="182803"/>
    <lineage>
        <taxon>Eukaryota</taxon>
        <taxon>Metazoa</taxon>
        <taxon>Ecdysozoa</taxon>
        <taxon>Arthropoda</taxon>
        <taxon>Chelicerata</taxon>
        <taxon>Arachnida</taxon>
        <taxon>Araneae</taxon>
        <taxon>Araneomorphae</taxon>
        <taxon>Entelegynae</taxon>
        <taxon>Araneoidea</taxon>
        <taxon>Araneidae</taxon>
        <taxon>Araneus</taxon>
    </lineage>
</organism>
<dbReference type="Proteomes" id="UP000499080">
    <property type="component" value="Unassembled WGS sequence"/>
</dbReference>
<proteinExistence type="predicted"/>
<name>A0A4Y2DQ24_ARAVE</name>
<evidence type="ECO:0000313" key="1">
    <source>
        <dbReference type="EMBL" id="GBM17888.1"/>
    </source>
</evidence>
<keyword evidence="2" id="KW-1185">Reference proteome</keyword>
<evidence type="ECO:0000313" key="2">
    <source>
        <dbReference type="Proteomes" id="UP000499080"/>
    </source>
</evidence>
<comment type="caution">
    <text evidence="1">The sequence shown here is derived from an EMBL/GenBank/DDBJ whole genome shotgun (WGS) entry which is preliminary data.</text>
</comment>
<accession>A0A4Y2DQ24</accession>
<dbReference type="EMBL" id="BGPR01000396">
    <property type="protein sequence ID" value="GBM17888.1"/>
    <property type="molecule type" value="Genomic_DNA"/>
</dbReference>
<reference evidence="1 2" key="1">
    <citation type="journal article" date="2019" name="Sci. Rep.">
        <title>Orb-weaving spider Araneus ventricosus genome elucidates the spidroin gene catalogue.</title>
        <authorList>
            <person name="Kono N."/>
            <person name="Nakamura H."/>
            <person name="Ohtoshi R."/>
            <person name="Moran D.A.P."/>
            <person name="Shinohara A."/>
            <person name="Yoshida Y."/>
            <person name="Fujiwara M."/>
            <person name="Mori M."/>
            <person name="Tomita M."/>
            <person name="Arakawa K."/>
        </authorList>
    </citation>
    <scope>NUCLEOTIDE SEQUENCE [LARGE SCALE GENOMIC DNA]</scope>
</reference>
<gene>
    <name evidence="1" type="ORF">AVEN_111047_1</name>
</gene>
<dbReference type="AlphaFoldDB" id="A0A4Y2DQ24"/>
<protein>
    <submittedName>
        <fullName evidence="1">Uncharacterized protein</fullName>
    </submittedName>
</protein>
<sequence>MRRKTFRNLLQIFSISNALYLYELLWFERKTTPSQREKQGGDAEKLLFKNWPPIGKTKKRFHVRGILRGWPFLSSQSLLSNPNNDITMPHTPKPNEDDIQHLLRKIERSPSTAWPTNLATMKIPKETQHNKKTKIQHYDYEFQMEIYPDLYKIKQAERTSDTCLRIEKITADEIPNLYSHPQITRTFAASMIFLDISLS</sequence>